<reference evidence="5" key="3">
    <citation type="journal article" date="2019" name="Microbiol. Resour. Announc.">
        <title>Draft Genome Sequences of Type Strains of Gordonibacter faecihominis, Paraeggerthella hongkongensis, Parvibacter caecicola,Slackia equolifaciens, Slackia faecicanis, and Slackia isoflavoniconvertens.</title>
        <authorList>
            <person name="Danylec N."/>
            <person name="Stoll D.A."/>
            <person name="Dotsch A."/>
            <person name="Huch M."/>
        </authorList>
    </citation>
    <scope>NUCLEOTIDE SEQUENCE</scope>
    <source>
        <strain evidence="5">DSM 16107</strain>
    </source>
</reference>
<reference evidence="4 6" key="1">
    <citation type="journal article" date="2018" name="Elife">
        <title>Discovery and characterization of a prevalent human gut bacterial enzyme sufficient for the inactivation of a family of plant toxins.</title>
        <authorList>
            <person name="Koppel N."/>
            <person name="Bisanz J.E."/>
            <person name="Pandelia M.E."/>
            <person name="Turnbaugh P.J."/>
            <person name="Balskus E.P."/>
        </authorList>
    </citation>
    <scope>NUCLEOTIDE SEQUENCE [LARGE SCALE GENOMIC DNA]</scope>
    <source>
        <strain evidence="4 6">DSM 16107</strain>
    </source>
</reference>
<dbReference type="Pfam" id="PF08447">
    <property type="entry name" value="PAS_3"/>
    <property type="match status" value="1"/>
</dbReference>
<dbReference type="InterPro" id="IPR000014">
    <property type="entry name" value="PAS"/>
</dbReference>
<dbReference type="EMBL" id="PPTT01000010">
    <property type="protein sequence ID" value="RDB69294.1"/>
    <property type="molecule type" value="Genomic_DNA"/>
</dbReference>
<evidence type="ECO:0000256" key="1">
    <source>
        <dbReference type="SAM" id="MobiDB-lite"/>
    </source>
</evidence>
<dbReference type="SMART" id="SM00052">
    <property type="entry name" value="EAL"/>
    <property type="match status" value="1"/>
</dbReference>
<dbReference type="Proteomes" id="UP000270112">
    <property type="component" value="Unassembled WGS sequence"/>
</dbReference>
<dbReference type="PANTHER" id="PTHR33121:SF70">
    <property type="entry name" value="SIGNALING PROTEIN YKOW"/>
    <property type="match status" value="1"/>
</dbReference>
<dbReference type="SUPFAM" id="SSF55073">
    <property type="entry name" value="Nucleotide cyclase"/>
    <property type="match status" value="2"/>
</dbReference>
<dbReference type="SUPFAM" id="SSF55785">
    <property type="entry name" value="PYP-like sensor domain (PAS domain)"/>
    <property type="match status" value="1"/>
</dbReference>
<dbReference type="InterPro" id="IPR013655">
    <property type="entry name" value="PAS_fold_3"/>
</dbReference>
<dbReference type="PROSITE" id="PS50883">
    <property type="entry name" value="EAL"/>
    <property type="match status" value="1"/>
</dbReference>
<dbReference type="Gene3D" id="3.30.70.270">
    <property type="match status" value="2"/>
</dbReference>
<dbReference type="Pfam" id="PF00990">
    <property type="entry name" value="GGDEF"/>
    <property type="match status" value="2"/>
</dbReference>
<evidence type="ECO:0000313" key="4">
    <source>
        <dbReference type="EMBL" id="RDB69294.1"/>
    </source>
</evidence>
<reference evidence="7" key="2">
    <citation type="submission" date="2018-05" db="EMBL/GenBank/DDBJ databases">
        <title>Genome Sequencing of selected type strains of the family Eggerthellaceae.</title>
        <authorList>
            <person name="Danylec N."/>
            <person name="Stoll D.A."/>
            <person name="Doetsch A."/>
            <person name="Huch M."/>
        </authorList>
    </citation>
    <scope>NUCLEOTIDE SEQUENCE [LARGE SCALE GENOMIC DNA]</scope>
    <source>
        <strain evidence="7">DSM 16107</strain>
    </source>
</reference>
<gene>
    <name evidence="4" type="ORF">C1876_07240</name>
    <name evidence="5" type="ORF">DMP09_01970</name>
</gene>
<keyword evidence="6" id="KW-1185">Reference proteome</keyword>
<feature type="domain" description="GGDEF" evidence="3">
    <location>
        <begin position="492"/>
        <end position="623"/>
    </location>
</feature>
<dbReference type="InterPro" id="IPR001633">
    <property type="entry name" value="EAL_dom"/>
</dbReference>
<dbReference type="SUPFAM" id="SSF141868">
    <property type="entry name" value="EAL domain-like"/>
    <property type="match status" value="1"/>
</dbReference>
<sequence length="888" mass="99896">MSEHDQEQASASDDKPSEKAAPLLRHDAPTAADDHHGGMADLHSFVFDSVLEGMRTSIYVTDPATDRILYMNGFMKHDYGVEDPEGKVCWQVLQRGLTERCAFCPVGELLSCGEEAPLVEWDEESPVTGRTYRNYDSLVTWIDGSRVHLQQSVDITALVSANTDELTGMLSRRAGKERLAITLGRAAVEGEDVSVALYDINRLKEVNDLCGHAEGDYLIRSAANAVRREFGPNDYGFRLSGDEFVCVFLGDAVSARLKMERARAALASLPHRTDPVYDMGFCYGIAEVDPDAPLELYEVLAQADQRMYEEKRRYHIDRNINALICAEESGAGVSVDPDTFTYDEDRLYDALVESTDDYLYVCNMKTGVFHYPRAMVEEFDLPGEVIENAAAVWGAKVHPDDRQAFLESNQEITDARTTRHWAEYRAINRKGEWVRLRCRGRLILDAKGKPLLFAGFIANLGKKSKVDPLTGLFNKFEFEDDVRRRIETEPDGAISLMMLGIDDLRHINDRYDRAFGDEVIRFVAQRIQSSLPEDARVYRLDGDEFAVLVNDDIDVLRGAYAQLGGMFQRQHDHKGRKFYCTLSGGIAQYPGDAQTYESLVKYANYALEHAKGHGKKRCVNFSQPILSERTRELELMELLRDSVENNFKGFSLCYQPQVEAATGRVVGAEALARWRCDEYGDLPPLEFIPLLEESGLIVPMGAWVLRRAVDTCKKWRKVVPNFTMSVNLSYRQLDEDGLVPLIVDTLEEAGLPPGSLVVEMTESRFADDAKVTHELFDELRMQGVRVAMDDFGTGYSSLGVLKTSPADIVKIDRAFIRDIRTSTFDATFIRFVVELCHAVGISVCLEGVETDEEYEVVGGMGLDYIQGFLFGRPLPEDEFERRFLEGSV</sequence>
<dbReference type="EMBL" id="QICC01000004">
    <property type="protein sequence ID" value="RNM43041.1"/>
    <property type="molecule type" value="Genomic_DNA"/>
</dbReference>
<dbReference type="CDD" id="cd01948">
    <property type="entry name" value="EAL"/>
    <property type="match status" value="1"/>
</dbReference>
<dbReference type="NCBIfam" id="TIGR00254">
    <property type="entry name" value="GGDEF"/>
    <property type="match status" value="2"/>
</dbReference>
<dbReference type="CDD" id="cd01949">
    <property type="entry name" value="GGDEF"/>
    <property type="match status" value="2"/>
</dbReference>
<dbReference type="CDD" id="cd00130">
    <property type="entry name" value="PAS"/>
    <property type="match status" value="1"/>
</dbReference>
<evidence type="ECO:0000313" key="7">
    <source>
        <dbReference type="Proteomes" id="UP000270112"/>
    </source>
</evidence>
<feature type="domain" description="EAL" evidence="2">
    <location>
        <begin position="632"/>
        <end position="887"/>
    </location>
</feature>
<dbReference type="InterPro" id="IPR050706">
    <property type="entry name" value="Cyclic-di-GMP_PDE-like"/>
</dbReference>
<dbReference type="PANTHER" id="PTHR33121">
    <property type="entry name" value="CYCLIC DI-GMP PHOSPHODIESTERASE PDEF"/>
    <property type="match status" value="1"/>
</dbReference>
<dbReference type="Pfam" id="PF00563">
    <property type="entry name" value="EAL"/>
    <property type="match status" value="1"/>
</dbReference>
<evidence type="ECO:0000313" key="6">
    <source>
        <dbReference type="Proteomes" id="UP000253817"/>
    </source>
</evidence>
<evidence type="ECO:0000259" key="3">
    <source>
        <dbReference type="PROSITE" id="PS50887"/>
    </source>
</evidence>
<dbReference type="Proteomes" id="UP000253817">
    <property type="component" value="Unassembled WGS sequence"/>
</dbReference>
<organism evidence="5 7">
    <name type="scientific">Eggerthella sinensis</name>
    <dbReference type="NCBI Taxonomy" id="242230"/>
    <lineage>
        <taxon>Bacteria</taxon>
        <taxon>Bacillati</taxon>
        <taxon>Actinomycetota</taxon>
        <taxon>Coriobacteriia</taxon>
        <taxon>Eggerthellales</taxon>
        <taxon>Eggerthellaceae</taxon>
        <taxon>Eggerthella</taxon>
    </lineage>
</organism>
<comment type="caution">
    <text evidence="5">The sequence shown here is derived from an EMBL/GenBank/DDBJ whole genome shotgun (WGS) entry which is preliminary data.</text>
</comment>
<dbReference type="InterPro" id="IPR000160">
    <property type="entry name" value="GGDEF_dom"/>
</dbReference>
<dbReference type="RefSeq" id="WP_114546047.1">
    <property type="nucleotide sequence ID" value="NZ_PPTT01000010.1"/>
</dbReference>
<proteinExistence type="predicted"/>
<dbReference type="Gene3D" id="3.30.450.20">
    <property type="entry name" value="PAS domain"/>
    <property type="match status" value="1"/>
</dbReference>
<dbReference type="Gene3D" id="3.20.20.450">
    <property type="entry name" value="EAL domain"/>
    <property type="match status" value="1"/>
</dbReference>
<dbReference type="SMART" id="SM00267">
    <property type="entry name" value="GGDEF"/>
    <property type="match status" value="2"/>
</dbReference>
<name>A0A3N0J1A6_9ACTN</name>
<dbReference type="InterPro" id="IPR043128">
    <property type="entry name" value="Rev_trsase/Diguanyl_cyclase"/>
</dbReference>
<protein>
    <submittedName>
        <fullName evidence="5">Diguanylate cyclase</fullName>
    </submittedName>
</protein>
<dbReference type="InterPro" id="IPR035965">
    <property type="entry name" value="PAS-like_dom_sf"/>
</dbReference>
<dbReference type="AlphaFoldDB" id="A0A3N0J1A6"/>
<evidence type="ECO:0000259" key="2">
    <source>
        <dbReference type="PROSITE" id="PS50883"/>
    </source>
</evidence>
<accession>A0A3N0J1A6</accession>
<dbReference type="InterPro" id="IPR029787">
    <property type="entry name" value="Nucleotide_cyclase"/>
</dbReference>
<dbReference type="GO" id="GO:0071111">
    <property type="term" value="F:cyclic-guanylate-specific phosphodiesterase activity"/>
    <property type="evidence" value="ECO:0007669"/>
    <property type="project" value="InterPro"/>
</dbReference>
<feature type="domain" description="GGDEF" evidence="3">
    <location>
        <begin position="191"/>
        <end position="326"/>
    </location>
</feature>
<evidence type="ECO:0000313" key="5">
    <source>
        <dbReference type="EMBL" id="RNM43041.1"/>
    </source>
</evidence>
<feature type="region of interest" description="Disordered" evidence="1">
    <location>
        <begin position="1"/>
        <end position="20"/>
    </location>
</feature>
<dbReference type="OrthoDB" id="23692at2"/>
<dbReference type="InterPro" id="IPR035919">
    <property type="entry name" value="EAL_sf"/>
</dbReference>
<dbReference type="PROSITE" id="PS50887">
    <property type="entry name" value="GGDEF"/>
    <property type="match status" value="2"/>
</dbReference>